<accession>A0ACC2KS35</accession>
<dbReference type="Proteomes" id="UP001234297">
    <property type="component" value="Chromosome 11"/>
</dbReference>
<name>A0ACC2KS35_PERAE</name>
<reference evidence="1 2" key="1">
    <citation type="journal article" date="2022" name="Hortic Res">
        <title>A haplotype resolved chromosomal level avocado genome allows analysis of novel avocado genes.</title>
        <authorList>
            <person name="Nath O."/>
            <person name="Fletcher S.J."/>
            <person name="Hayward A."/>
            <person name="Shaw L.M."/>
            <person name="Masouleh A.K."/>
            <person name="Furtado A."/>
            <person name="Henry R.J."/>
            <person name="Mitter N."/>
        </authorList>
    </citation>
    <scope>NUCLEOTIDE SEQUENCE [LARGE SCALE GENOMIC DNA]</scope>
    <source>
        <strain evidence="2">cv. Hass</strain>
    </source>
</reference>
<sequence length="128" mass="15090">MIGLTVDSQRKMETKKFSQGKGGPYRFWNSNRTEEVAEYSYSDSLLAAEKHRRFGFTQVDQKKRLDLGRLCYSHRRLRRRRDRSQKTSPPADSPSPRKKTTLRIRISHRRRRLPKNGLDLDVGLSEIE</sequence>
<evidence type="ECO:0000313" key="2">
    <source>
        <dbReference type="Proteomes" id="UP001234297"/>
    </source>
</evidence>
<comment type="caution">
    <text evidence="1">The sequence shown here is derived from an EMBL/GenBank/DDBJ whole genome shotgun (WGS) entry which is preliminary data.</text>
</comment>
<gene>
    <name evidence="1" type="ORF">MRB53_032349</name>
</gene>
<proteinExistence type="predicted"/>
<protein>
    <submittedName>
        <fullName evidence="1">Uncharacterized protein</fullName>
    </submittedName>
</protein>
<keyword evidence="2" id="KW-1185">Reference proteome</keyword>
<dbReference type="EMBL" id="CM056819">
    <property type="protein sequence ID" value="KAJ8623819.1"/>
    <property type="molecule type" value="Genomic_DNA"/>
</dbReference>
<organism evidence="1 2">
    <name type="scientific">Persea americana</name>
    <name type="common">Avocado</name>
    <dbReference type="NCBI Taxonomy" id="3435"/>
    <lineage>
        <taxon>Eukaryota</taxon>
        <taxon>Viridiplantae</taxon>
        <taxon>Streptophyta</taxon>
        <taxon>Embryophyta</taxon>
        <taxon>Tracheophyta</taxon>
        <taxon>Spermatophyta</taxon>
        <taxon>Magnoliopsida</taxon>
        <taxon>Magnoliidae</taxon>
        <taxon>Laurales</taxon>
        <taxon>Lauraceae</taxon>
        <taxon>Persea</taxon>
    </lineage>
</organism>
<evidence type="ECO:0000313" key="1">
    <source>
        <dbReference type="EMBL" id="KAJ8623819.1"/>
    </source>
</evidence>